<protein>
    <submittedName>
        <fullName evidence="1">Uncharacterized protein</fullName>
    </submittedName>
</protein>
<dbReference type="Proteomes" id="UP000494165">
    <property type="component" value="Unassembled WGS sequence"/>
</dbReference>
<dbReference type="OrthoDB" id="2423195at2759"/>
<accession>A0A8S1E5F0</accession>
<organism evidence="1 2">
    <name type="scientific">Cloeon dipterum</name>
    <dbReference type="NCBI Taxonomy" id="197152"/>
    <lineage>
        <taxon>Eukaryota</taxon>
        <taxon>Metazoa</taxon>
        <taxon>Ecdysozoa</taxon>
        <taxon>Arthropoda</taxon>
        <taxon>Hexapoda</taxon>
        <taxon>Insecta</taxon>
        <taxon>Pterygota</taxon>
        <taxon>Palaeoptera</taxon>
        <taxon>Ephemeroptera</taxon>
        <taxon>Pisciforma</taxon>
        <taxon>Baetidae</taxon>
        <taxon>Cloeon</taxon>
    </lineage>
</organism>
<evidence type="ECO:0000313" key="1">
    <source>
        <dbReference type="EMBL" id="CAB3388153.1"/>
    </source>
</evidence>
<dbReference type="EMBL" id="CADEPI010000703">
    <property type="protein sequence ID" value="CAB3388153.1"/>
    <property type="molecule type" value="Genomic_DNA"/>
</dbReference>
<reference evidence="1 2" key="1">
    <citation type="submission" date="2020-04" db="EMBL/GenBank/DDBJ databases">
        <authorList>
            <person name="Alioto T."/>
            <person name="Alioto T."/>
            <person name="Gomez Garrido J."/>
        </authorList>
    </citation>
    <scope>NUCLEOTIDE SEQUENCE [LARGE SCALE GENOMIC DNA]</scope>
</reference>
<gene>
    <name evidence="1" type="ORF">CLODIP_2_CD00573</name>
</gene>
<sequence>MDCLSSRSRLWNSIKRTLGSQDAISDSLTLKCEAHPSHPIKVRIAAEDSKRLAKNGGCDMECGKKKSSCQREHRCKKVCHQGVRCETCKEKVEVARDGCSHKLTI</sequence>
<dbReference type="AlphaFoldDB" id="A0A8S1E5F0"/>
<comment type="caution">
    <text evidence="1">The sequence shown here is derived from an EMBL/GenBank/DDBJ whole genome shotgun (WGS) entry which is preliminary data.</text>
</comment>
<proteinExistence type="predicted"/>
<name>A0A8S1E5F0_9INSE</name>
<evidence type="ECO:0000313" key="2">
    <source>
        <dbReference type="Proteomes" id="UP000494165"/>
    </source>
</evidence>
<keyword evidence="2" id="KW-1185">Reference proteome</keyword>